<evidence type="ECO:0000256" key="9">
    <source>
        <dbReference type="ARBA" id="ARBA00049157"/>
    </source>
</evidence>
<dbReference type="InterPro" id="IPR018089">
    <property type="entry name" value="OMPdecase_AS"/>
</dbReference>
<accession>A0A6J6JD10</accession>
<keyword evidence="5" id="KW-0210">Decarboxylase</keyword>
<proteinExistence type="inferred from homology"/>
<comment type="catalytic activity">
    <reaction evidence="9">
        <text>orotidine 5'-phosphate + H(+) = UMP + CO2</text>
        <dbReference type="Rhea" id="RHEA:11596"/>
        <dbReference type="ChEBI" id="CHEBI:15378"/>
        <dbReference type="ChEBI" id="CHEBI:16526"/>
        <dbReference type="ChEBI" id="CHEBI:57538"/>
        <dbReference type="ChEBI" id="CHEBI:57865"/>
        <dbReference type="EC" id="4.1.1.23"/>
    </reaction>
</comment>
<evidence type="ECO:0000256" key="5">
    <source>
        <dbReference type="ARBA" id="ARBA00022793"/>
    </source>
</evidence>
<reference evidence="11" key="1">
    <citation type="submission" date="2020-05" db="EMBL/GenBank/DDBJ databases">
        <authorList>
            <person name="Chiriac C."/>
            <person name="Salcher M."/>
            <person name="Ghai R."/>
            <person name="Kavagutti S V."/>
        </authorList>
    </citation>
    <scope>NUCLEOTIDE SEQUENCE</scope>
</reference>
<dbReference type="EMBL" id="CAEZVJ010000130">
    <property type="protein sequence ID" value="CAB4634790.1"/>
    <property type="molecule type" value="Genomic_DNA"/>
</dbReference>
<dbReference type="NCBIfam" id="TIGR02127">
    <property type="entry name" value="pyrF_sub2"/>
    <property type="match status" value="1"/>
</dbReference>
<comment type="similarity">
    <text evidence="2">Belongs to the OMP decarboxylase family. Type 2 subfamily.</text>
</comment>
<dbReference type="AlphaFoldDB" id="A0A6J6JD10"/>
<sequence length="270" mass="27412">MVTGLGVRFDSIVASAGPLCVGIDPSAAALQAFGLPDTAEGALEFGRAVVAASIPRVGIVKPQVAYFERFGSAGIGSLETLIREARSGGLAVIADAKRGDIGSTMDGYANAWLASGPLQSDALTVSPYVGFDALEPAFSLATNYGATVFVLCATSNTNADQLQRATIAGAALPAVVARFARERSGGTMTVGVVVGATRGLADSGLTEADLDGLLILAPGFGAQGASLADISRIFGTATSRVIPSVSRSVTNDGLANMPRSIDRHLRELGL</sequence>
<dbReference type="EC" id="4.1.1.23" evidence="3"/>
<dbReference type="InterPro" id="IPR011060">
    <property type="entry name" value="RibuloseP-bd_barrel"/>
</dbReference>
<dbReference type="GO" id="GO:0044205">
    <property type="term" value="P:'de novo' UMP biosynthetic process"/>
    <property type="evidence" value="ECO:0007669"/>
    <property type="project" value="UniProtKB-UniPathway"/>
</dbReference>
<dbReference type="UniPathway" id="UPA00070">
    <property type="reaction ID" value="UER00120"/>
</dbReference>
<dbReference type="SMART" id="SM00934">
    <property type="entry name" value="OMPdecase"/>
    <property type="match status" value="1"/>
</dbReference>
<dbReference type="PANTHER" id="PTHR43375:SF1">
    <property type="entry name" value="OROTIDINE 5'-PHOSPHATE DECARBOXYLASE"/>
    <property type="match status" value="1"/>
</dbReference>
<evidence type="ECO:0000256" key="4">
    <source>
        <dbReference type="ARBA" id="ARBA00021923"/>
    </source>
</evidence>
<comment type="pathway">
    <text evidence="1">Pyrimidine metabolism; UMP biosynthesis via de novo pathway; UMP from orotate: step 2/2.</text>
</comment>
<keyword evidence="6" id="KW-0665">Pyrimidine biosynthesis</keyword>
<name>A0A6J6JD10_9ZZZZ</name>
<dbReference type="PROSITE" id="PS00156">
    <property type="entry name" value="OMPDECASE"/>
    <property type="match status" value="1"/>
</dbReference>
<dbReference type="InterPro" id="IPR013785">
    <property type="entry name" value="Aldolase_TIM"/>
</dbReference>
<dbReference type="SUPFAM" id="SSF51366">
    <property type="entry name" value="Ribulose-phoshate binding barrel"/>
    <property type="match status" value="1"/>
</dbReference>
<evidence type="ECO:0000313" key="11">
    <source>
        <dbReference type="EMBL" id="CAB4634790.1"/>
    </source>
</evidence>
<evidence type="ECO:0000256" key="1">
    <source>
        <dbReference type="ARBA" id="ARBA00004861"/>
    </source>
</evidence>
<evidence type="ECO:0000256" key="2">
    <source>
        <dbReference type="ARBA" id="ARBA00008847"/>
    </source>
</evidence>
<dbReference type="PANTHER" id="PTHR43375">
    <property type="entry name" value="OROTIDINE 5'-PHOSPHATE DECARBOXYLASE"/>
    <property type="match status" value="1"/>
</dbReference>
<dbReference type="Pfam" id="PF00215">
    <property type="entry name" value="OMPdecase"/>
    <property type="match status" value="1"/>
</dbReference>
<evidence type="ECO:0000256" key="6">
    <source>
        <dbReference type="ARBA" id="ARBA00022975"/>
    </source>
</evidence>
<dbReference type="InterPro" id="IPR001754">
    <property type="entry name" value="OMPdeCOase_dom"/>
</dbReference>
<keyword evidence="7" id="KW-0456">Lyase</keyword>
<dbReference type="CDD" id="cd04725">
    <property type="entry name" value="OMP_decarboxylase_like"/>
    <property type="match status" value="1"/>
</dbReference>
<feature type="domain" description="Orotidine 5'-phosphate decarboxylase" evidence="10">
    <location>
        <begin position="18"/>
        <end position="261"/>
    </location>
</feature>
<evidence type="ECO:0000256" key="8">
    <source>
        <dbReference type="ARBA" id="ARBA00033428"/>
    </source>
</evidence>
<dbReference type="InterPro" id="IPR011995">
    <property type="entry name" value="OMPdecase_type-2"/>
</dbReference>
<dbReference type="GO" id="GO:0004590">
    <property type="term" value="F:orotidine-5'-phosphate decarboxylase activity"/>
    <property type="evidence" value="ECO:0007669"/>
    <property type="project" value="UniProtKB-EC"/>
</dbReference>
<dbReference type="Gene3D" id="3.20.20.70">
    <property type="entry name" value="Aldolase class I"/>
    <property type="match status" value="1"/>
</dbReference>
<evidence type="ECO:0000256" key="7">
    <source>
        <dbReference type="ARBA" id="ARBA00023239"/>
    </source>
</evidence>
<evidence type="ECO:0000256" key="3">
    <source>
        <dbReference type="ARBA" id="ARBA00012321"/>
    </source>
</evidence>
<evidence type="ECO:0000259" key="10">
    <source>
        <dbReference type="SMART" id="SM00934"/>
    </source>
</evidence>
<dbReference type="GO" id="GO:0006207">
    <property type="term" value="P:'de novo' pyrimidine nucleobase biosynthetic process"/>
    <property type="evidence" value="ECO:0007669"/>
    <property type="project" value="InterPro"/>
</dbReference>
<protein>
    <recommendedName>
        <fullName evidence="4">Orotidine 5'-phosphate decarboxylase</fullName>
        <ecNumber evidence="3">4.1.1.23</ecNumber>
    </recommendedName>
    <alternativeName>
        <fullName evidence="8">OMP decarboxylase</fullName>
    </alternativeName>
</protein>
<organism evidence="11">
    <name type="scientific">freshwater metagenome</name>
    <dbReference type="NCBI Taxonomy" id="449393"/>
    <lineage>
        <taxon>unclassified sequences</taxon>
        <taxon>metagenomes</taxon>
        <taxon>ecological metagenomes</taxon>
    </lineage>
</organism>
<gene>
    <name evidence="11" type="ORF">UFOPK1961_00997</name>
</gene>